<keyword evidence="3" id="KW-1185">Reference proteome</keyword>
<name>A0A0P1B0A0_PLAHL</name>
<accession>A0A0P1B0A0</accession>
<feature type="region of interest" description="Disordered" evidence="1">
    <location>
        <begin position="1"/>
        <end position="22"/>
    </location>
</feature>
<evidence type="ECO:0000313" key="2">
    <source>
        <dbReference type="EMBL" id="CEG47071.1"/>
    </source>
</evidence>
<dbReference type="RefSeq" id="XP_024583440.1">
    <property type="nucleotide sequence ID" value="XM_024717997.1"/>
</dbReference>
<dbReference type="Proteomes" id="UP000054928">
    <property type="component" value="Unassembled WGS sequence"/>
</dbReference>
<organism evidence="2 3">
    <name type="scientific">Plasmopara halstedii</name>
    <name type="common">Downy mildew of sunflower</name>
    <dbReference type="NCBI Taxonomy" id="4781"/>
    <lineage>
        <taxon>Eukaryota</taxon>
        <taxon>Sar</taxon>
        <taxon>Stramenopiles</taxon>
        <taxon>Oomycota</taxon>
        <taxon>Peronosporomycetes</taxon>
        <taxon>Peronosporales</taxon>
        <taxon>Peronosporaceae</taxon>
        <taxon>Plasmopara</taxon>
    </lineage>
</organism>
<dbReference type="GeneID" id="36398787"/>
<evidence type="ECO:0000256" key="1">
    <source>
        <dbReference type="SAM" id="MobiDB-lite"/>
    </source>
</evidence>
<evidence type="ECO:0000313" key="3">
    <source>
        <dbReference type="Proteomes" id="UP000054928"/>
    </source>
</evidence>
<sequence>MEPARLAQHIAKTSKRGETSSCNFLLDPIPQTPDLSPPMGHEEIAKFPCGNMSDETAIPGVV</sequence>
<reference evidence="3" key="1">
    <citation type="submission" date="2014-09" db="EMBL/GenBank/DDBJ databases">
        <authorList>
            <person name="Sharma Rahul"/>
            <person name="Thines Marco"/>
        </authorList>
    </citation>
    <scope>NUCLEOTIDE SEQUENCE [LARGE SCALE GENOMIC DNA]</scope>
</reference>
<dbReference type="AlphaFoldDB" id="A0A0P1B0A0"/>
<dbReference type="EMBL" id="CCYD01002371">
    <property type="protein sequence ID" value="CEG47071.1"/>
    <property type="molecule type" value="Genomic_DNA"/>
</dbReference>
<protein>
    <submittedName>
        <fullName evidence="2">Uncharacterized protein</fullName>
    </submittedName>
</protein>
<proteinExistence type="predicted"/>